<dbReference type="CDD" id="cd01741">
    <property type="entry name" value="GATase1_1"/>
    <property type="match status" value="1"/>
</dbReference>
<dbReference type="RefSeq" id="XP_033665773.1">
    <property type="nucleotide sequence ID" value="XM_033810652.1"/>
</dbReference>
<sequence>MGSNNPPPIRLAILECDTPIGHTKEKYGTYGNLFTELLTNGSDLYRQENHNNSPSPDLDITKYDVVNAEIYPKVEDIDAVLLTGSRWNAYDDDPWILKLVEFTRKALEGGRVKVVGVCFGHQIVGRALGAEVGRSDVGWEVSVVDVNLTPKGQEILGLEGNTLAVHQMHRDIVAAVPAGVELLGSSERCQVQGMYQEGRLVTVQGHPEFSEGIVAELLGSRFERGIFGEE</sequence>
<dbReference type="InterPro" id="IPR017926">
    <property type="entry name" value="GATASE"/>
</dbReference>
<reference evidence="2" key="1">
    <citation type="journal article" date="2020" name="Stud. Mycol.">
        <title>101 Dothideomycetes genomes: a test case for predicting lifestyles and emergence of pathogens.</title>
        <authorList>
            <person name="Haridas S."/>
            <person name="Albert R."/>
            <person name="Binder M."/>
            <person name="Bloem J."/>
            <person name="Labutti K."/>
            <person name="Salamov A."/>
            <person name="Andreopoulos B."/>
            <person name="Baker S."/>
            <person name="Barry K."/>
            <person name="Bills G."/>
            <person name="Bluhm B."/>
            <person name="Cannon C."/>
            <person name="Castanera R."/>
            <person name="Culley D."/>
            <person name="Daum C."/>
            <person name="Ezra D."/>
            <person name="Gonzalez J."/>
            <person name="Henrissat B."/>
            <person name="Kuo A."/>
            <person name="Liang C."/>
            <person name="Lipzen A."/>
            <person name="Lutzoni F."/>
            <person name="Magnuson J."/>
            <person name="Mondo S."/>
            <person name="Nolan M."/>
            <person name="Ohm R."/>
            <person name="Pangilinan J."/>
            <person name="Park H.-J."/>
            <person name="Ramirez L."/>
            <person name="Alfaro M."/>
            <person name="Sun H."/>
            <person name="Tritt A."/>
            <person name="Yoshinaga Y."/>
            <person name="Zwiers L.-H."/>
            <person name="Turgeon B."/>
            <person name="Goodwin S."/>
            <person name="Spatafora J."/>
            <person name="Crous P."/>
            <person name="Grigoriev I."/>
        </authorList>
    </citation>
    <scope>NUCLEOTIDE SEQUENCE</scope>
    <source>
        <strain evidence="2">ATCC 36951</strain>
    </source>
</reference>
<dbReference type="GO" id="GO:0005634">
    <property type="term" value="C:nucleus"/>
    <property type="evidence" value="ECO:0007669"/>
    <property type="project" value="TreeGrafter"/>
</dbReference>
<dbReference type="Gene3D" id="3.40.50.880">
    <property type="match status" value="1"/>
</dbReference>
<organism evidence="2 3">
    <name type="scientific">Zasmidium cellare ATCC 36951</name>
    <dbReference type="NCBI Taxonomy" id="1080233"/>
    <lineage>
        <taxon>Eukaryota</taxon>
        <taxon>Fungi</taxon>
        <taxon>Dikarya</taxon>
        <taxon>Ascomycota</taxon>
        <taxon>Pezizomycotina</taxon>
        <taxon>Dothideomycetes</taxon>
        <taxon>Dothideomycetidae</taxon>
        <taxon>Mycosphaerellales</taxon>
        <taxon>Mycosphaerellaceae</taxon>
        <taxon>Zasmidium</taxon>
    </lineage>
</organism>
<gene>
    <name evidence="2" type="ORF">M409DRAFT_36992</name>
</gene>
<dbReference type="InterPro" id="IPR044992">
    <property type="entry name" value="ChyE-like"/>
</dbReference>
<dbReference type="PANTHER" id="PTHR42695">
    <property type="entry name" value="GLUTAMINE AMIDOTRANSFERASE YLR126C-RELATED"/>
    <property type="match status" value="1"/>
</dbReference>
<dbReference type="Pfam" id="PF00117">
    <property type="entry name" value="GATase"/>
    <property type="match status" value="1"/>
</dbReference>
<evidence type="ECO:0000259" key="1">
    <source>
        <dbReference type="Pfam" id="PF00117"/>
    </source>
</evidence>
<feature type="non-terminal residue" evidence="2">
    <location>
        <position position="230"/>
    </location>
</feature>
<name>A0A6A6CCG6_ZASCE</name>
<dbReference type="AlphaFoldDB" id="A0A6A6CCG6"/>
<proteinExistence type="predicted"/>
<dbReference type="InterPro" id="IPR029062">
    <property type="entry name" value="Class_I_gatase-like"/>
</dbReference>
<keyword evidence="3" id="KW-1185">Reference proteome</keyword>
<feature type="domain" description="Glutamine amidotransferase" evidence="1">
    <location>
        <begin position="59"/>
        <end position="211"/>
    </location>
</feature>
<dbReference type="EMBL" id="ML993602">
    <property type="protein sequence ID" value="KAF2164884.1"/>
    <property type="molecule type" value="Genomic_DNA"/>
</dbReference>
<dbReference type="PROSITE" id="PS51273">
    <property type="entry name" value="GATASE_TYPE_1"/>
    <property type="match status" value="1"/>
</dbReference>
<accession>A0A6A6CCG6</accession>
<dbReference type="PANTHER" id="PTHR42695:SF5">
    <property type="entry name" value="GLUTAMINE AMIDOTRANSFERASE YLR126C-RELATED"/>
    <property type="match status" value="1"/>
</dbReference>
<dbReference type="GO" id="GO:0005829">
    <property type="term" value="C:cytosol"/>
    <property type="evidence" value="ECO:0007669"/>
    <property type="project" value="TreeGrafter"/>
</dbReference>
<dbReference type="GeneID" id="54563924"/>
<evidence type="ECO:0000313" key="3">
    <source>
        <dbReference type="Proteomes" id="UP000799537"/>
    </source>
</evidence>
<dbReference type="Proteomes" id="UP000799537">
    <property type="component" value="Unassembled WGS sequence"/>
</dbReference>
<dbReference type="SUPFAM" id="SSF52317">
    <property type="entry name" value="Class I glutamine amidotransferase-like"/>
    <property type="match status" value="1"/>
</dbReference>
<protein>
    <recommendedName>
        <fullName evidence="1">Glutamine amidotransferase domain-containing protein</fullName>
    </recommendedName>
</protein>
<evidence type="ECO:0000313" key="2">
    <source>
        <dbReference type="EMBL" id="KAF2164884.1"/>
    </source>
</evidence>
<dbReference type="OrthoDB" id="92161at2759"/>